<accession>A0A1E7EJ21</accession>
<proteinExistence type="predicted"/>
<organism evidence="3 4">
    <name type="scientific">Fragilariopsis cylindrus CCMP1102</name>
    <dbReference type="NCBI Taxonomy" id="635003"/>
    <lineage>
        <taxon>Eukaryota</taxon>
        <taxon>Sar</taxon>
        <taxon>Stramenopiles</taxon>
        <taxon>Ochrophyta</taxon>
        <taxon>Bacillariophyta</taxon>
        <taxon>Bacillariophyceae</taxon>
        <taxon>Bacillariophycidae</taxon>
        <taxon>Bacillariales</taxon>
        <taxon>Bacillariaceae</taxon>
        <taxon>Fragilariopsis</taxon>
    </lineage>
</organism>
<protein>
    <submittedName>
        <fullName evidence="3">Uncharacterized protein</fullName>
    </submittedName>
</protein>
<name>A0A1E7EJ21_9STRA</name>
<sequence length="482" mass="55411">MDRNNDQNDNVDDRPDDDNDDAVTTPSSSSSSIFGKKFRMQLAIAEYRRRCRSRDKNKNNDKDDGDRSLPSSSDTDTDAELAVFLDQHRREIYGDGAHDIFGCARSNTGLCCHRYRSERLIGRSAVDVDTNDDGNNNDDEEDEEEENQVGFCLGAWRFLAKLCCGLLCGCNLQLFGMCAIAQEQRYLKEVLPSSTERPDLWQRDYITMQPWSEYYPAILRLRLSYQSNFCSHLKAMSTLSRRILTTAVTFVVFISLMVLLPVRFPRWQILILYGTILQPVVFLAFVHWMWNRFDLSLDAIVKYAACGFFICTSTTIFYELAASKIAQRIMILIGIVGSEGLKIYREYITGVVHITGAIHSHYIEPPIGYELTMAVIVHRSCRRYLERDPSIKIGRIVFPGWILHGYFDFALMAYSAINKIIVRHKVYHPSGTDGEGDDNDTSTPYLLYVMGIPFLGMLYFLYESWFQRERLDKLDRENRIAA</sequence>
<feature type="transmembrane region" description="Helical" evidence="2">
    <location>
        <begin position="300"/>
        <end position="321"/>
    </location>
</feature>
<feature type="region of interest" description="Disordered" evidence="1">
    <location>
        <begin position="1"/>
        <end position="36"/>
    </location>
</feature>
<feature type="compositionally biased region" description="Basic and acidic residues" evidence="1">
    <location>
        <begin position="54"/>
        <end position="67"/>
    </location>
</feature>
<feature type="transmembrane region" description="Helical" evidence="2">
    <location>
        <begin position="269"/>
        <end position="288"/>
    </location>
</feature>
<evidence type="ECO:0000256" key="2">
    <source>
        <dbReference type="SAM" id="Phobius"/>
    </source>
</evidence>
<gene>
    <name evidence="3" type="ORF">FRACYDRAFT_257625</name>
</gene>
<keyword evidence="2" id="KW-0472">Membrane</keyword>
<feature type="transmembrane region" description="Helical" evidence="2">
    <location>
        <begin position="445"/>
        <end position="462"/>
    </location>
</feature>
<reference evidence="3 4" key="1">
    <citation type="submission" date="2016-09" db="EMBL/GenBank/DDBJ databases">
        <title>Extensive genetic diversity and differential bi-allelic expression allows diatom success in the polar Southern Ocean.</title>
        <authorList>
            <consortium name="DOE Joint Genome Institute"/>
            <person name="Mock T."/>
            <person name="Otillar R.P."/>
            <person name="Strauss J."/>
            <person name="Dupont C."/>
            <person name="Frickenhaus S."/>
            <person name="Maumus F."/>
            <person name="Mcmullan M."/>
            <person name="Sanges R."/>
            <person name="Schmutz J."/>
            <person name="Toseland A."/>
            <person name="Valas R."/>
            <person name="Veluchamy A."/>
            <person name="Ward B.J."/>
            <person name="Allen A."/>
            <person name="Barry K."/>
            <person name="Falciatore A."/>
            <person name="Ferrante M."/>
            <person name="Fortunato A.E."/>
            <person name="Gloeckner G."/>
            <person name="Gruber A."/>
            <person name="Hipkin R."/>
            <person name="Janech M."/>
            <person name="Kroth P."/>
            <person name="Leese F."/>
            <person name="Lindquist E."/>
            <person name="Lyon B.R."/>
            <person name="Martin J."/>
            <person name="Mayer C."/>
            <person name="Parker M."/>
            <person name="Quesneville H."/>
            <person name="Raymond J."/>
            <person name="Uhlig C."/>
            <person name="Valentin K.U."/>
            <person name="Worden A.Z."/>
            <person name="Armbrust E.V."/>
            <person name="Bowler C."/>
            <person name="Green B."/>
            <person name="Moulton V."/>
            <person name="Van Oosterhout C."/>
            <person name="Grigoriev I."/>
        </authorList>
    </citation>
    <scope>NUCLEOTIDE SEQUENCE [LARGE SCALE GENOMIC DNA]</scope>
    <source>
        <strain evidence="3 4">CCMP1102</strain>
    </source>
</reference>
<keyword evidence="4" id="KW-1185">Reference proteome</keyword>
<dbReference type="EMBL" id="KV784448">
    <property type="protein sequence ID" value="OEU05896.1"/>
    <property type="molecule type" value="Genomic_DNA"/>
</dbReference>
<dbReference type="AlphaFoldDB" id="A0A1E7EJ21"/>
<feature type="transmembrane region" description="Helical" evidence="2">
    <location>
        <begin position="396"/>
        <end position="417"/>
    </location>
</feature>
<dbReference type="KEGG" id="fcy:FRACYDRAFT_257625"/>
<evidence type="ECO:0000256" key="1">
    <source>
        <dbReference type="SAM" id="MobiDB-lite"/>
    </source>
</evidence>
<keyword evidence="2" id="KW-0812">Transmembrane</keyword>
<dbReference type="OrthoDB" id="195828at2759"/>
<dbReference type="Proteomes" id="UP000095751">
    <property type="component" value="Unassembled WGS sequence"/>
</dbReference>
<evidence type="ECO:0000313" key="4">
    <source>
        <dbReference type="Proteomes" id="UP000095751"/>
    </source>
</evidence>
<keyword evidence="2" id="KW-1133">Transmembrane helix</keyword>
<evidence type="ECO:0000313" key="3">
    <source>
        <dbReference type="EMBL" id="OEU05896.1"/>
    </source>
</evidence>
<dbReference type="InParanoid" id="A0A1E7EJ21"/>
<feature type="region of interest" description="Disordered" evidence="1">
    <location>
        <begin position="49"/>
        <end position="76"/>
    </location>
</feature>
<feature type="transmembrane region" description="Helical" evidence="2">
    <location>
        <begin position="243"/>
        <end position="262"/>
    </location>
</feature>